<dbReference type="CDD" id="cd00082">
    <property type="entry name" value="HisKA"/>
    <property type="match status" value="1"/>
</dbReference>
<dbReference type="SUPFAM" id="SSF47384">
    <property type="entry name" value="Homodimeric domain of signal transducing histidine kinase"/>
    <property type="match status" value="1"/>
</dbReference>
<dbReference type="InterPro" id="IPR036890">
    <property type="entry name" value="HATPase_C_sf"/>
</dbReference>
<dbReference type="GO" id="GO:0000155">
    <property type="term" value="F:phosphorelay sensor kinase activity"/>
    <property type="evidence" value="ECO:0007669"/>
    <property type="project" value="InterPro"/>
</dbReference>
<gene>
    <name evidence="13" type="ORF">FHR23_001395</name>
</gene>
<accession>A0A840YY66</accession>
<evidence type="ECO:0000313" key="13">
    <source>
        <dbReference type="EMBL" id="MBB5718472.1"/>
    </source>
</evidence>
<evidence type="ECO:0000313" key="14">
    <source>
        <dbReference type="Proteomes" id="UP000554342"/>
    </source>
</evidence>
<dbReference type="Proteomes" id="UP000554342">
    <property type="component" value="Unassembled WGS sequence"/>
</dbReference>
<organism evidence="13 14">
    <name type="scientific">Stakelama sediminis</name>
    <dbReference type="NCBI Taxonomy" id="463200"/>
    <lineage>
        <taxon>Bacteria</taxon>
        <taxon>Pseudomonadati</taxon>
        <taxon>Pseudomonadota</taxon>
        <taxon>Alphaproteobacteria</taxon>
        <taxon>Sphingomonadales</taxon>
        <taxon>Sphingomonadaceae</taxon>
        <taxon>Stakelama</taxon>
    </lineage>
</organism>
<dbReference type="SMART" id="SM00304">
    <property type="entry name" value="HAMP"/>
    <property type="match status" value="1"/>
</dbReference>
<keyword evidence="6 10" id="KW-0812">Transmembrane</keyword>
<dbReference type="InterPro" id="IPR003660">
    <property type="entry name" value="HAMP_dom"/>
</dbReference>
<dbReference type="GO" id="GO:0005886">
    <property type="term" value="C:plasma membrane"/>
    <property type="evidence" value="ECO:0007669"/>
    <property type="project" value="TreeGrafter"/>
</dbReference>
<evidence type="ECO:0000256" key="5">
    <source>
        <dbReference type="ARBA" id="ARBA00022679"/>
    </source>
</evidence>
<comment type="subcellular location">
    <subcellularLocation>
        <location evidence="2">Membrane</location>
    </subcellularLocation>
</comment>
<feature type="transmembrane region" description="Helical" evidence="10">
    <location>
        <begin position="150"/>
        <end position="176"/>
    </location>
</feature>
<evidence type="ECO:0000256" key="2">
    <source>
        <dbReference type="ARBA" id="ARBA00004370"/>
    </source>
</evidence>
<evidence type="ECO:0000259" key="12">
    <source>
        <dbReference type="PROSITE" id="PS50885"/>
    </source>
</evidence>
<evidence type="ECO:0000256" key="3">
    <source>
        <dbReference type="ARBA" id="ARBA00012438"/>
    </source>
</evidence>
<name>A0A840YY66_9SPHN</name>
<evidence type="ECO:0000256" key="7">
    <source>
        <dbReference type="ARBA" id="ARBA00022777"/>
    </source>
</evidence>
<evidence type="ECO:0000256" key="1">
    <source>
        <dbReference type="ARBA" id="ARBA00000085"/>
    </source>
</evidence>
<protein>
    <recommendedName>
        <fullName evidence="3">histidine kinase</fullName>
        <ecNumber evidence="3">2.7.13.3</ecNumber>
    </recommendedName>
</protein>
<keyword evidence="14" id="KW-1185">Reference proteome</keyword>
<feature type="domain" description="HAMP" evidence="12">
    <location>
        <begin position="174"/>
        <end position="227"/>
    </location>
</feature>
<dbReference type="SUPFAM" id="SSF158472">
    <property type="entry name" value="HAMP domain-like"/>
    <property type="match status" value="1"/>
</dbReference>
<dbReference type="Gene3D" id="1.10.287.130">
    <property type="match status" value="1"/>
</dbReference>
<dbReference type="InterPro" id="IPR005467">
    <property type="entry name" value="His_kinase_dom"/>
</dbReference>
<feature type="domain" description="Histidine kinase" evidence="11">
    <location>
        <begin position="235"/>
        <end position="447"/>
    </location>
</feature>
<dbReference type="SUPFAM" id="SSF55874">
    <property type="entry name" value="ATPase domain of HSP90 chaperone/DNA topoisomerase II/histidine kinase"/>
    <property type="match status" value="1"/>
</dbReference>
<dbReference type="Pfam" id="PF00672">
    <property type="entry name" value="HAMP"/>
    <property type="match status" value="1"/>
</dbReference>
<dbReference type="EC" id="2.7.13.3" evidence="3"/>
<dbReference type="PANTHER" id="PTHR45436:SF8">
    <property type="entry name" value="HISTIDINE KINASE"/>
    <property type="match status" value="1"/>
</dbReference>
<dbReference type="SMART" id="SM00387">
    <property type="entry name" value="HATPase_c"/>
    <property type="match status" value="1"/>
</dbReference>
<evidence type="ECO:0000256" key="6">
    <source>
        <dbReference type="ARBA" id="ARBA00022692"/>
    </source>
</evidence>
<evidence type="ECO:0000256" key="9">
    <source>
        <dbReference type="ARBA" id="ARBA00023012"/>
    </source>
</evidence>
<dbReference type="CDD" id="cd00075">
    <property type="entry name" value="HATPase"/>
    <property type="match status" value="1"/>
</dbReference>
<dbReference type="EMBL" id="JACIJI010000002">
    <property type="protein sequence ID" value="MBB5718472.1"/>
    <property type="molecule type" value="Genomic_DNA"/>
</dbReference>
<keyword evidence="4" id="KW-0597">Phosphoprotein</keyword>
<dbReference type="PROSITE" id="PS50109">
    <property type="entry name" value="HIS_KIN"/>
    <property type="match status" value="1"/>
</dbReference>
<dbReference type="InterPro" id="IPR036097">
    <property type="entry name" value="HisK_dim/P_sf"/>
</dbReference>
<evidence type="ECO:0000256" key="4">
    <source>
        <dbReference type="ARBA" id="ARBA00022553"/>
    </source>
</evidence>
<evidence type="ECO:0000259" key="11">
    <source>
        <dbReference type="PROSITE" id="PS50109"/>
    </source>
</evidence>
<keyword evidence="10" id="KW-0472">Membrane</keyword>
<dbReference type="PROSITE" id="PS50885">
    <property type="entry name" value="HAMP"/>
    <property type="match status" value="1"/>
</dbReference>
<dbReference type="Pfam" id="PF00512">
    <property type="entry name" value="HisKA"/>
    <property type="match status" value="1"/>
</dbReference>
<keyword evidence="5" id="KW-0808">Transferase</keyword>
<dbReference type="Gene3D" id="6.10.340.10">
    <property type="match status" value="1"/>
</dbReference>
<reference evidence="13 14" key="1">
    <citation type="submission" date="2020-08" db="EMBL/GenBank/DDBJ databases">
        <title>Genomic Encyclopedia of Type Strains, Phase IV (KMG-IV): sequencing the most valuable type-strain genomes for metagenomic binning, comparative biology and taxonomic classification.</title>
        <authorList>
            <person name="Goeker M."/>
        </authorList>
    </citation>
    <scope>NUCLEOTIDE SEQUENCE [LARGE SCALE GENOMIC DNA]</scope>
    <source>
        <strain evidence="13 14">DSM 27203</strain>
    </source>
</reference>
<comment type="caution">
    <text evidence="13">The sequence shown here is derived from an EMBL/GenBank/DDBJ whole genome shotgun (WGS) entry which is preliminary data.</text>
</comment>
<evidence type="ECO:0000256" key="8">
    <source>
        <dbReference type="ARBA" id="ARBA00022989"/>
    </source>
</evidence>
<dbReference type="SMART" id="SM00388">
    <property type="entry name" value="HisKA"/>
    <property type="match status" value="1"/>
</dbReference>
<evidence type="ECO:0000256" key="10">
    <source>
        <dbReference type="SAM" id="Phobius"/>
    </source>
</evidence>
<dbReference type="CDD" id="cd06225">
    <property type="entry name" value="HAMP"/>
    <property type="match status" value="1"/>
</dbReference>
<keyword evidence="7" id="KW-0418">Kinase</keyword>
<dbReference type="InterPro" id="IPR050428">
    <property type="entry name" value="TCS_sensor_his_kinase"/>
</dbReference>
<feature type="transmembrane region" description="Helical" evidence="10">
    <location>
        <begin position="12"/>
        <end position="35"/>
    </location>
</feature>
<proteinExistence type="predicted"/>
<dbReference type="AlphaFoldDB" id="A0A840YY66"/>
<comment type="catalytic activity">
    <reaction evidence="1">
        <text>ATP + protein L-histidine = ADP + protein N-phospho-L-histidine.</text>
        <dbReference type="EC" id="2.7.13.3"/>
    </reaction>
</comment>
<dbReference type="Pfam" id="PF02518">
    <property type="entry name" value="HATPase_c"/>
    <property type="match status" value="1"/>
</dbReference>
<dbReference type="RefSeq" id="WP_184002288.1">
    <property type="nucleotide sequence ID" value="NZ_BAABIF010000013.1"/>
</dbReference>
<keyword evidence="8 10" id="KW-1133">Transmembrane helix</keyword>
<dbReference type="Gene3D" id="3.30.565.10">
    <property type="entry name" value="Histidine kinase-like ATPase, C-terminal domain"/>
    <property type="match status" value="1"/>
</dbReference>
<keyword evidence="9" id="KW-0902">Two-component regulatory system</keyword>
<sequence>MKTLVNSAAYRIAFASSLAFALATLLIGIAVFYAAHVAFARQMDANIEQASSAITAELYDEGMRGVMDAVRGRESGGPDALGYAVFASTGKRVAGALDTPMPPLGWHDIVFRDPREGPDRARARTVGLPGGYRLTVAADKESLEQIDATILTIFGIAFIVVLCIGVAGALILGAYLRRRLARIETTAGAIAGGDLSRRMIVGPHDDEFDRVAASLNAMLDRIVGLIANLRQVTSDLAHDLRTPLMRLRNRLEALHEPAPDDQWAVRIDDAVDNADDVLRLFDAILRISELEEGSLRRNFGPVDLETLVTDIAESHEPLAEDAGKRLSVRIDAPARVEGDRELLAQALINLIENALRHTPEGSAIVIGIGHEGGRPAVYVADTGPGIPADQRDRVVQRFVRLETSRSTPGHGLGLSLVSAIAAAHRARLALRDRAPGLEAVIFFPEETL</sequence>
<dbReference type="PANTHER" id="PTHR45436">
    <property type="entry name" value="SENSOR HISTIDINE KINASE YKOH"/>
    <property type="match status" value="1"/>
</dbReference>
<dbReference type="InterPro" id="IPR003594">
    <property type="entry name" value="HATPase_dom"/>
</dbReference>
<dbReference type="InterPro" id="IPR003661">
    <property type="entry name" value="HisK_dim/P_dom"/>
</dbReference>